<gene>
    <name evidence="2" type="ORF">METZ01_LOCUS463577</name>
</gene>
<evidence type="ECO:0000259" key="1">
    <source>
        <dbReference type="Pfam" id="PF02543"/>
    </source>
</evidence>
<dbReference type="Pfam" id="PF02543">
    <property type="entry name" value="Carbam_trans_N"/>
    <property type="match status" value="1"/>
</dbReference>
<dbReference type="InterPro" id="IPR003696">
    <property type="entry name" value="Carbtransf_dom"/>
</dbReference>
<proteinExistence type="predicted"/>
<organism evidence="2">
    <name type="scientific">marine metagenome</name>
    <dbReference type="NCBI Taxonomy" id="408172"/>
    <lineage>
        <taxon>unclassified sequences</taxon>
        <taxon>metagenomes</taxon>
        <taxon>ecological metagenomes</taxon>
    </lineage>
</organism>
<accession>A0A383AT09</accession>
<protein>
    <recommendedName>
        <fullName evidence="1">Carbamoyltransferase domain-containing protein</fullName>
    </recommendedName>
</protein>
<dbReference type="EMBL" id="UINC01194573">
    <property type="protein sequence ID" value="SVE10723.1"/>
    <property type="molecule type" value="Genomic_DNA"/>
</dbReference>
<dbReference type="InterPro" id="IPR051338">
    <property type="entry name" value="NodU/CmcH_Carbamoyltrnsfr"/>
</dbReference>
<dbReference type="AlphaFoldDB" id="A0A383AT09"/>
<evidence type="ECO:0000313" key="2">
    <source>
        <dbReference type="EMBL" id="SVE10723.1"/>
    </source>
</evidence>
<dbReference type="Gene3D" id="3.30.420.40">
    <property type="match status" value="2"/>
</dbReference>
<sequence length="209" mass="23915">MHHIGVHYGHNATVAVVKNGELIFCQSEERLNRIKNSTGFPEQTLRYIYDRVCDPDEVVSATLSFLYFHTYSNLKQHEFKPFEHGSYLSPGYGMSGFLAGTKFRWQLAAAKSKFFNKYKRSLQREAHEYFSKSLRLPPDRVGYIDHHQAHAFSIIPNIDDWGKGLVFTLDGVGDEKCATVSIYKNGKLELLSEVNHYNSLGYYYSAITG</sequence>
<dbReference type="PANTHER" id="PTHR34847:SF1">
    <property type="entry name" value="NODULATION PROTEIN U"/>
    <property type="match status" value="1"/>
</dbReference>
<reference evidence="2" key="1">
    <citation type="submission" date="2018-05" db="EMBL/GenBank/DDBJ databases">
        <authorList>
            <person name="Lanie J.A."/>
            <person name="Ng W.-L."/>
            <person name="Kazmierczak K.M."/>
            <person name="Andrzejewski T.M."/>
            <person name="Davidsen T.M."/>
            <person name="Wayne K.J."/>
            <person name="Tettelin H."/>
            <person name="Glass J.I."/>
            <person name="Rusch D."/>
            <person name="Podicherti R."/>
            <person name="Tsui H.-C.T."/>
            <person name="Winkler M.E."/>
        </authorList>
    </citation>
    <scope>NUCLEOTIDE SEQUENCE</scope>
</reference>
<feature type="domain" description="Carbamoyltransferase" evidence="1">
    <location>
        <begin position="3"/>
        <end position="208"/>
    </location>
</feature>
<name>A0A383AT09_9ZZZZ</name>
<feature type="non-terminal residue" evidence="2">
    <location>
        <position position="209"/>
    </location>
</feature>
<dbReference type="GO" id="GO:0003824">
    <property type="term" value="F:catalytic activity"/>
    <property type="evidence" value="ECO:0007669"/>
    <property type="project" value="InterPro"/>
</dbReference>
<dbReference type="PANTHER" id="PTHR34847">
    <property type="entry name" value="NODULATION PROTEIN U"/>
    <property type="match status" value="1"/>
</dbReference>